<feature type="short sequence motif" description="DGA/G" evidence="2">
    <location>
        <begin position="183"/>
        <end position="185"/>
    </location>
</feature>
<dbReference type="InterPro" id="IPR033562">
    <property type="entry name" value="PLPL"/>
</dbReference>
<keyword evidence="6" id="KW-0808">Transferase</keyword>
<accession>A0ABQ7G097</accession>
<comment type="similarity">
    <text evidence="3">Belongs to the patatin family.</text>
</comment>
<dbReference type="PROSITE" id="PS51635">
    <property type="entry name" value="PNPLA"/>
    <property type="match status" value="1"/>
</dbReference>
<keyword evidence="7" id="KW-1185">Reference proteome</keyword>
<name>A0ABQ7G097_DUNSA</name>
<proteinExistence type="inferred from homology"/>
<feature type="region of interest" description="Disordered" evidence="4">
    <location>
        <begin position="297"/>
        <end position="333"/>
    </location>
</feature>
<comment type="function">
    <text evidence="3">Lipolytic acyl hydrolase (LAH).</text>
</comment>
<sequence length="356" mass="37622">MLRCLSKPRTGAGQSPTSKIDGVHSRELFFSFSGGGFLMPYFLGVVEVLKNLGIIKPGVTQVAGSSAGSLVAVGVSCGLDNDLLFECLLNAGKDCELGVKGRLGNALRKQLEHVLPPDAHIKCNGIAHVGITRLSTSPLLKSKIISQFSDRADLIQALLASCHLPVLSDGKMTTKFRGKGAMDGGLTALMPQPSTLPHQQVIKVSCLPLQMVMNMPLLNRKAALLDFEKGIAPGLYNAWPHTPEETFRFALNPQPREFLLRLMEAGRADAKAWLAASRAKLDGWPMLNNAPALTTEMAAKPGPVGAPSQTSDSSLPADTASQATQAAQDESAATILSQSTQMAVYAAGGGSDPVLR</sequence>
<organism evidence="6 7">
    <name type="scientific">Dunaliella salina</name>
    <name type="common">Green alga</name>
    <name type="synonym">Protococcus salinus</name>
    <dbReference type="NCBI Taxonomy" id="3046"/>
    <lineage>
        <taxon>Eukaryota</taxon>
        <taxon>Viridiplantae</taxon>
        <taxon>Chlorophyta</taxon>
        <taxon>core chlorophytes</taxon>
        <taxon>Chlorophyceae</taxon>
        <taxon>CS clade</taxon>
        <taxon>Chlamydomonadales</taxon>
        <taxon>Dunaliellaceae</taxon>
        <taxon>Dunaliella</taxon>
    </lineage>
</organism>
<dbReference type="EC" id="3.1.1.-" evidence="3"/>
<feature type="active site" description="Nucleophile" evidence="2">
    <location>
        <position position="66"/>
    </location>
</feature>
<comment type="caution">
    <text evidence="2">Lacks conserved residue(s) required for the propagation of feature annotation.</text>
</comment>
<keyword evidence="2 3" id="KW-0442">Lipid degradation</keyword>
<comment type="domain">
    <text evidence="3">The nitrogen atoms of the two glycine residues in the GGXR motif define the oxyanion hole, and stabilize the oxyanion that forms during the nucleophilic attack by the catalytic serine during substrate cleavage.</text>
</comment>
<dbReference type="Proteomes" id="UP000815325">
    <property type="component" value="Unassembled WGS sequence"/>
</dbReference>
<reference evidence="6" key="1">
    <citation type="submission" date="2017-08" db="EMBL/GenBank/DDBJ databases">
        <authorList>
            <person name="Polle J.E."/>
            <person name="Barry K."/>
            <person name="Cushman J."/>
            <person name="Schmutz J."/>
            <person name="Tran D."/>
            <person name="Hathwaick L.T."/>
            <person name="Yim W.C."/>
            <person name="Jenkins J."/>
            <person name="Mckie-Krisberg Z.M."/>
            <person name="Prochnik S."/>
            <person name="Lindquist E."/>
            <person name="Dockter R.B."/>
            <person name="Adam C."/>
            <person name="Molina H."/>
            <person name="Bunkerborg J."/>
            <person name="Jin E."/>
            <person name="Buchheim M."/>
            <person name="Magnuson J."/>
        </authorList>
    </citation>
    <scope>NUCLEOTIDE SEQUENCE</scope>
    <source>
        <strain evidence="6">CCAP 19/18</strain>
    </source>
</reference>
<evidence type="ECO:0000313" key="7">
    <source>
        <dbReference type="Proteomes" id="UP000815325"/>
    </source>
</evidence>
<dbReference type="GO" id="GO:0016787">
    <property type="term" value="F:hydrolase activity"/>
    <property type="evidence" value="ECO:0007669"/>
    <property type="project" value="UniProtKB-KW"/>
</dbReference>
<dbReference type="GO" id="GO:0016740">
    <property type="term" value="F:transferase activity"/>
    <property type="evidence" value="ECO:0007669"/>
    <property type="project" value="UniProtKB-KW"/>
</dbReference>
<dbReference type="InterPro" id="IPR002641">
    <property type="entry name" value="PNPLA_dom"/>
</dbReference>
<dbReference type="EMBL" id="MU070375">
    <property type="protein sequence ID" value="KAF5828032.1"/>
    <property type="molecule type" value="Genomic_DNA"/>
</dbReference>
<dbReference type="PANTHER" id="PTHR12406:SF7">
    <property type="entry name" value="PATATIN-LIKE PHOSPHOLIPASE DOMAIN-CONTAINING PROTEIN 4"/>
    <property type="match status" value="1"/>
</dbReference>
<evidence type="ECO:0000256" key="3">
    <source>
        <dbReference type="RuleBase" id="RU361262"/>
    </source>
</evidence>
<evidence type="ECO:0000259" key="5">
    <source>
        <dbReference type="PROSITE" id="PS51635"/>
    </source>
</evidence>
<evidence type="ECO:0000256" key="2">
    <source>
        <dbReference type="PROSITE-ProRule" id="PRU01161"/>
    </source>
</evidence>
<feature type="compositionally biased region" description="Polar residues" evidence="4">
    <location>
        <begin position="307"/>
        <end position="316"/>
    </location>
</feature>
<keyword evidence="2 3" id="KW-0378">Hydrolase</keyword>
<comment type="caution">
    <text evidence="6">The sequence shown here is derived from an EMBL/GenBank/DDBJ whole genome shotgun (WGS) entry which is preliminary data.</text>
</comment>
<evidence type="ECO:0000256" key="4">
    <source>
        <dbReference type="SAM" id="MobiDB-lite"/>
    </source>
</evidence>
<keyword evidence="1 2" id="KW-0443">Lipid metabolism</keyword>
<dbReference type="InterPro" id="IPR016035">
    <property type="entry name" value="Acyl_Trfase/lysoPLipase"/>
</dbReference>
<dbReference type="SUPFAM" id="SSF52151">
    <property type="entry name" value="FabD/lysophospholipase-like"/>
    <property type="match status" value="1"/>
</dbReference>
<feature type="short sequence motif" description="GXSXG" evidence="2">
    <location>
        <begin position="64"/>
        <end position="68"/>
    </location>
</feature>
<feature type="active site" description="Proton acceptor" evidence="2">
    <location>
        <position position="183"/>
    </location>
</feature>
<protein>
    <recommendedName>
        <fullName evidence="3">Patatin</fullName>
        <ecNumber evidence="3">3.1.1.-</ecNumber>
    </recommendedName>
</protein>
<feature type="domain" description="PNPLA" evidence="5">
    <location>
        <begin position="30"/>
        <end position="198"/>
    </location>
</feature>
<evidence type="ECO:0000313" key="6">
    <source>
        <dbReference type="EMBL" id="KAF5828032.1"/>
    </source>
</evidence>
<dbReference type="Gene3D" id="3.40.1090.10">
    <property type="entry name" value="Cytosolic phospholipase A2 catalytic domain"/>
    <property type="match status" value="1"/>
</dbReference>
<evidence type="ECO:0000256" key="1">
    <source>
        <dbReference type="ARBA" id="ARBA00023098"/>
    </source>
</evidence>
<gene>
    <name evidence="6" type="ORF">DUNSADRAFT_18342</name>
</gene>
<feature type="compositionally biased region" description="Low complexity" evidence="4">
    <location>
        <begin position="317"/>
        <end position="333"/>
    </location>
</feature>
<dbReference type="Pfam" id="PF01734">
    <property type="entry name" value="Patatin"/>
    <property type="match status" value="1"/>
</dbReference>
<dbReference type="PANTHER" id="PTHR12406">
    <property type="entry name" value="CALCIUM-INDEPENDENT PHOSPHOLIPASE A2 IPLA2 -RELATED"/>
    <property type="match status" value="1"/>
</dbReference>